<comment type="subcellular location">
    <subcellularLocation>
        <location evidence="1">Cell membrane</location>
        <topology evidence="1">Multi-pass membrane protein</topology>
    </subcellularLocation>
</comment>
<evidence type="ECO:0000256" key="6">
    <source>
        <dbReference type="SAM" id="Phobius"/>
    </source>
</evidence>
<feature type="transmembrane region" description="Helical" evidence="6">
    <location>
        <begin position="20"/>
        <end position="39"/>
    </location>
</feature>
<feature type="transmembrane region" description="Helical" evidence="6">
    <location>
        <begin position="87"/>
        <end position="113"/>
    </location>
</feature>
<dbReference type="Pfam" id="PF01943">
    <property type="entry name" value="Polysacc_synt"/>
    <property type="match status" value="1"/>
</dbReference>
<dbReference type="EMBL" id="CABHNA010000036">
    <property type="protein sequence ID" value="VUW99894.1"/>
    <property type="molecule type" value="Genomic_DNA"/>
</dbReference>
<dbReference type="InterPro" id="IPR050833">
    <property type="entry name" value="Poly_Biosynth_Transport"/>
</dbReference>
<feature type="transmembrane region" description="Helical" evidence="6">
    <location>
        <begin position="438"/>
        <end position="455"/>
    </location>
</feature>
<keyword evidence="5 6" id="KW-0472">Membrane</keyword>
<dbReference type="PANTHER" id="PTHR30250">
    <property type="entry name" value="PST FAMILY PREDICTED COLANIC ACID TRANSPORTER"/>
    <property type="match status" value="1"/>
</dbReference>
<accession>A0A564SXN0</accession>
<feature type="transmembrane region" description="Helical" evidence="6">
    <location>
        <begin position="237"/>
        <end position="254"/>
    </location>
</feature>
<protein>
    <submittedName>
        <fullName evidence="7">Polysaccharide biosynthesis protein</fullName>
    </submittedName>
</protein>
<feature type="transmembrane region" description="Helical" evidence="6">
    <location>
        <begin position="145"/>
        <end position="167"/>
    </location>
</feature>
<keyword evidence="8" id="KW-1185">Reference proteome</keyword>
<sequence length="477" mass="53170">MSDKSSTGKELAKNTAIISVGKICTQVVSFLLLPIYTGILSTEEYGAVDLIITYTSLLLPLVTLQLEQALFRFLLEKRGDSDGTKDVLSDVCSINVLALILFTIVFLVVSPLINSKYKYFLLINLIVNTYSSVMLQVARGFGSNVVYALGSFLNAASMILLNIIFIVGFHLGAYGMIWSHIIAACICGTFILIQTKAYRYISFHIPSKESSKRYLAYSLPLIPNQISWWILSASDRTVILWQLGVAFNGIYSIAGKFSNLYSVMYNIFNLSWTELISVHFNDPDRDKIFSDLQDTVVKLLICLYLGMVSVMPFVFPIMINEKYSDAYYQIPILMIGVFFSAMIGVMSAYYIADKNTKVIAKTTMICAGINLVLDIVLMPFIGLFAASIASATAYFVMYVVRYIDINKRYGVKNSPQLLGLMVISTIIVFGVYYYRNIILCGICFLGVCVMSICLNKKVILGGKSFVKNALAKMKKGR</sequence>
<feature type="transmembrane region" description="Helical" evidence="6">
    <location>
        <begin position="173"/>
        <end position="193"/>
    </location>
</feature>
<dbReference type="RefSeq" id="WP_144366583.1">
    <property type="nucleotide sequence ID" value="NZ_CABHNA010000036.1"/>
</dbReference>
<reference evidence="7 8" key="1">
    <citation type="submission" date="2019-07" db="EMBL/GenBank/DDBJ databases">
        <authorList>
            <person name="Hibberd C M."/>
            <person name="Gehrig L. J."/>
            <person name="Chang H.-W."/>
            <person name="Venkatesh S."/>
        </authorList>
    </citation>
    <scope>NUCLEOTIDE SEQUENCE [LARGE SCALE GENOMIC DNA]</scope>
    <source>
        <strain evidence="7">Ruminococcus_torques_SSTS_Bg7063</strain>
    </source>
</reference>
<name>A0A564SXN0_9FIRM</name>
<evidence type="ECO:0000256" key="3">
    <source>
        <dbReference type="ARBA" id="ARBA00022692"/>
    </source>
</evidence>
<evidence type="ECO:0000256" key="1">
    <source>
        <dbReference type="ARBA" id="ARBA00004651"/>
    </source>
</evidence>
<feature type="transmembrane region" description="Helical" evidence="6">
    <location>
        <begin position="119"/>
        <end position="138"/>
    </location>
</feature>
<feature type="transmembrane region" description="Helical" evidence="6">
    <location>
        <begin position="51"/>
        <end position="75"/>
    </location>
</feature>
<dbReference type="AlphaFoldDB" id="A0A564SXN0"/>
<dbReference type="PANTHER" id="PTHR30250:SF11">
    <property type="entry name" value="O-ANTIGEN TRANSPORTER-RELATED"/>
    <property type="match status" value="1"/>
</dbReference>
<feature type="transmembrane region" description="Helical" evidence="6">
    <location>
        <begin position="214"/>
        <end position="231"/>
    </location>
</feature>
<keyword evidence="3 6" id="KW-0812">Transmembrane</keyword>
<evidence type="ECO:0000256" key="5">
    <source>
        <dbReference type="ARBA" id="ARBA00023136"/>
    </source>
</evidence>
<feature type="transmembrane region" description="Helical" evidence="6">
    <location>
        <begin position="327"/>
        <end position="351"/>
    </location>
</feature>
<evidence type="ECO:0000313" key="8">
    <source>
        <dbReference type="Proteomes" id="UP000363661"/>
    </source>
</evidence>
<feature type="transmembrane region" description="Helical" evidence="6">
    <location>
        <begin position="295"/>
        <end position="315"/>
    </location>
</feature>
<keyword evidence="2" id="KW-1003">Cell membrane</keyword>
<feature type="transmembrane region" description="Helical" evidence="6">
    <location>
        <begin position="383"/>
        <end position="403"/>
    </location>
</feature>
<gene>
    <name evidence="7" type="ORF">RTSSTS7063_00745</name>
</gene>
<dbReference type="Proteomes" id="UP000363661">
    <property type="component" value="Unassembled WGS sequence"/>
</dbReference>
<evidence type="ECO:0000256" key="2">
    <source>
        <dbReference type="ARBA" id="ARBA00022475"/>
    </source>
</evidence>
<evidence type="ECO:0000313" key="7">
    <source>
        <dbReference type="EMBL" id="VUW99894.1"/>
    </source>
</evidence>
<feature type="transmembrane region" description="Helical" evidence="6">
    <location>
        <begin position="358"/>
        <end position="377"/>
    </location>
</feature>
<dbReference type="GO" id="GO:0005886">
    <property type="term" value="C:plasma membrane"/>
    <property type="evidence" value="ECO:0007669"/>
    <property type="project" value="UniProtKB-SubCell"/>
</dbReference>
<feature type="transmembrane region" description="Helical" evidence="6">
    <location>
        <begin position="415"/>
        <end position="432"/>
    </location>
</feature>
<keyword evidence="4 6" id="KW-1133">Transmembrane helix</keyword>
<proteinExistence type="predicted"/>
<dbReference type="InterPro" id="IPR002797">
    <property type="entry name" value="Polysacc_synth"/>
</dbReference>
<organism evidence="7 8">
    <name type="scientific">[Ruminococcus] torques</name>
    <dbReference type="NCBI Taxonomy" id="33039"/>
    <lineage>
        <taxon>Bacteria</taxon>
        <taxon>Bacillati</taxon>
        <taxon>Bacillota</taxon>
        <taxon>Clostridia</taxon>
        <taxon>Lachnospirales</taxon>
        <taxon>Lachnospiraceae</taxon>
        <taxon>Mediterraneibacter</taxon>
    </lineage>
</organism>
<evidence type="ECO:0000256" key="4">
    <source>
        <dbReference type="ARBA" id="ARBA00022989"/>
    </source>
</evidence>